<keyword evidence="5" id="KW-1133">Transmembrane helix</keyword>
<keyword evidence="1" id="KW-0808">Transferase</keyword>
<dbReference type="NCBIfam" id="NF040608">
    <property type="entry name" value="division_SteA"/>
    <property type="match status" value="1"/>
</dbReference>
<evidence type="ECO:0000256" key="4">
    <source>
        <dbReference type="ARBA" id="ARBA00022840"/>
    </source>
</evidence>
<reference evidence="8" key="1">
    <citation type="journal article" date="2019" name="Int. J. Syst. Evol. Microbiol.">
        <title>The Global Catalogue of Microorganisms (GCM) 10K type strain sequencing project: providing services to taxonomists for standard genome sequencing and annotation.</title>
        <authorList>
            <consortium name="The Broad Institute Genomics Platform"/>
            <consortium name="The Broad Institute Genome Sequencing Center for Infectious Disease"/>
            <person name="Wu L."/>
            <person name="Ma J."/>
        </authorList>
    </citation>
    <scope>NUCLEOTIDE SEQUENCE [LARGE SCALE GENOMIC DNA]</scope>
    <source>
        <strain evidence="8">JCM 18123</strain>
    </source>
</reference>
<dbReference type="EMBL" id="BAABIK010000063">
    <property type="protein sequence ID" value="GAA4959393.1"/>
    <property type="molecule type" value="Genomic_DNA"/>
</dbReference>
<keyword evidence="3" id="KW-0418">Kinase</keyword>
<evidence type="ECO:0000256" key="5">
    <source>
        <dbReference type="SAM" id="Phobius"/>
    </source>
</evidence>
<evidence type="ECO:0000256" key="2">
    <source>
        <dbReference type="ARBA" id="ARBA00022741"/>
    </source>
</evidence>
<evidence type="ECO:0000313" key="7">
    <source>
        <dbReference type="EMBL" id="GAA4959393.1"/>
    </source>
</evidence>
<dbReference type="Gene3D" id="3.40.50.10240">
    <property type="entry name" value="Thiamin pyrophosphokinase, catalytic domain"/>
    <property type="match status" value="1"/>
</dbReference>
<gene>
    <name evidence="7" type="primary">steA</name>
    <name evidence="7" type="ORF">GCM10023224_51610</name>
</gene>
<dbReference type="Pfam" id="PF12555">
    <property type="entry name" value="SteA-like_C"/>
    <property type="match status" value="1"/>
</dbReference>
<protein>
    <submittedName>
        <fullName evidence="7">Cytokinetic ring protein SteA</fullName>
    </submittedName>
</protein>
<feature type="domain" description="SteA-like C-terminal" evidence="6">
    <location>
        <begin position="343"/>
        <end position="393"/>
    </location>
</feature>
<dbReference type="InterPro" id="IPR047795">
    <property type="entry name" value="Put_SteA-like"/>
</dbReference>
<evidence type="ECO:0000313" key="8">
    <source>
        <dbReference type="Proteomes" id="UP001499993"/>
    </source>
</evidence>
<dbReference type="RefSeq" id="WP_344144018.1">
    <property type="nucleotide sequence ID" value="NZ_BAABIK010000063.1"/>
</dbReference>
<dbReference type="InterPro" id="IPR022215">
    <property type="entry name" value="SteA-like_C"/>
</dbReference>
<dbReference type="Proteomes" id="UP001499993">
    <property type="component" value="Unassembled WGS sequence"/>
</dbReference>
<sequence length="404" mass="42411">MKVPEAIGARLSRIGRARGGGSDGVTAPVRCDRRTKHLAKRLRPGDIAVIDHVDLDRVSAEALLDREVGAVLNTAPSISGRYPNLGPRLIVDAGIPLVDDVDPEVFARVHEGERLTLEGGTLLRGGSVLATGTVQTPEGVTAAMDAARAGIGVQLEAFAANTVEYLRSEHDLIFDGVGVPSVATPMEGRHVLVAVRGYRHSEDIAALRSYIREFRPVLIGVDGGADTLIEAGHRPDIVIGDFDCVSDEALSGGAELVVHAGRDGRASGLKRVRGLGREAAAFRGACTAEDAAMLLADDAGASLIVLAGSHSDLEEFLDRGRAAMAGMFLTRLRVGGKLVDARGAARLHRSRISPWSLLALAGAALPAVVVAAFTAPAGVGYADLLAPRWHVLAEYAYRLTGLFT</sequence>
<accession>A0ABP9H646</accession>
<dbReference type="InterPro" id="IPR036759">
    <property type="entry name" value="TPK_catalytic_sf"/>
</dbReference>
<dbReference type="SUPFAM" id="SSF63999">
    <property type="entry name" value="Thiamin pyrophosphokinase, catalytic domain"/>
    <property type="match status" value="1"/>
</dbReference>
<comment type="caution">
    <text evidence="7">The sequence shown here is derived from an EMBL/GenBank/DDBJ whole genome shotgun (WGS) entry which is preliminary data.</text>
</comment>
<keyword evidence="5" id="KW-0812">Transmembrane</keyword>
<evidence type="ECO:0000256" key="1">
    <source>
        <dbReference type="ARBA" id="ARBA00022679"/>
    </source>
</evidence>
<evidence type="ECO:0000256" key="3">
    <source>
        <dbReference type="ARBA" id="ARBA00022777"/>
    </source>
</evidence>
<keyword evidence="8" id="KW-1185">Reference proteome</keyword>
<keyword evidence="2" id="KW-0547">Nucleotide-binding</keyword>
<keyword evidence="4" id="KW-0067">ATP-binding</keyword>
<organism evidence="7 8">
    <name type="scientific">Streptomonospora halophila</name>
    <dbReference type="NCBI Taxonomy" id="427369"/>
    <lineage>
        <taxon>Bacteria</taxon>
        <taxon>Bacillati</taxon>
        <taxon>Actinomycetota</taxon>
        <taxon>Actinomycetes</taxon>
        <taxon>Streptosporangiales</taxon>
        <taxon>Nocardiopsidaceae</taxon>
        <taxon>Streptomonospora</taxon>
    </lineage>
</organism>
<evidence type="ECO:0000259" key="6">
    <source>
        <dbReference type="Pfam" id="PF12555"/>
    </source>
</evidence>
<proteinExistence type="predicted"/>
<feature type="transmembrane region" description="Helical" evidence="5">
    <location>
        <begin position="355"/>
        <end position="379"/>
    </location>
</feature>
<keyword evidence="5" id="KW-0472">Membrane</keyword>
<name>A0ABP9H646_9ACTN</name>